<evidence type="ECO:0000256" key="2">
    <source>
        <dbReference type="ARBA" id="ARBA00022723"/>
    </source>
</evidence>
<organism evidence="8 9">
    <name type="scientific">Handroanthus impetiginosus</name>
    <dbReference type="NCBI Taxonomy" id="429701"/>
    <lineage>
        <taxon>Eukaryota</taxon>
        <taxon>Viridiplantae</taxon>
        <taxon>Streptophyta</taxon>
        <taxon>Embryophyta</taxon>
        <taxon>Tracheophyta</taxon>
        <taxon>Spermatophyta</taxon>
        <taxon>Magnoliopsida</taxon>
        <taxon>eudicotyledons</taxon>
        <taxon>Gunneridae</taxon>
        <taxon>Pentapetalae</taxon>
        <taxon>asterids</taxon>
        <taxon>lamiids</taxon>
        <taxon>Lamiales</taxon>
        <taxon>Bignoniaceae</taxon>
        <taxon>Crescentiina</taxon>
        <taxon>Tabebuia alliance</taxon>
        <taxon>Handroanthus</taxon>
    </lineage>
</organism>
<protein>
    <submittedName>
        <fullName evidence="8">Iron/ascorbate family oxidoreductase</fullName>
        <ecNumber evidence="8">1.14.11.20</ecNumber>
    </submittedName>
</protein>
<comment type="similarity">
    <text evidence="1 6">Belongs to the iron/ascorbate-dependent oxidoreductase family.</text>
</comment>
<keyword evidence="5 6" id="KW-0408">Iron</keyword>
<evidence type="ECO:0000256" key="6">
    <source>
        <dbReference type="RuleBase" id="RU003682"/>
    </source>
</evidence>
<comment type="caution">
    <text evidence="8">The sequence shown here is derived from an EMBL/GenBank/DDBJ whole genome shotgun (WGS) entry which is preliminary data.</text>
</comment>
<dbReference type="GO" id="GO:0031418">
    <property type="term" value="F:L-ascorbic acid binding"/>
    <property type="evidence" value="ECO:0007669"/>
    <property type="project" value="UniProtKB-KW"/>
</dbReference>
<keyword evidence="9" id="KW-1185">Reference proteome</keyword>
<evidence type="ECO:0000256" key="5">
    <source>
        <dbReference type="ARBA" id="ARBA00023004"/>
    </source>
</evidence>
<evidence type="ECO:0000313" key="8">
    <source>
        <dbReference type="EMBL" id="PIN23100.1"/>
    </source>
</evidence>
<dbReference type="GO" id="GO:0050590">
    <property type="term" value="F:desacetoxyvindoline 4-hydroxylase activity"/>
    <property type="evidence" value="ECO:0007669"/>
    <property type="project" value="UniProtKB-EC"/>
</dbReference>
<evidence type="ECO:0000256" key="1">
    <source>
        <dbReference type="ARBA" id="ARBA00008056"/>
    </source>
</evidence>
<name>A0A2G9I0I9_9LAMI</name>
<dbReference type="PROSITE" id="PS51471">
    <property type="entry name" value="FE2OG_OXY"/>
    <property type="match status" value="1"/>
</dbReference>
<dbReference type="GO" id="GO:0002238">
    <property type="term" value="P:response to molecule of fungal origin"/>
    <property type="evidence" value="ECO:0007669"/>
    <property type="project" value="UniProtKB-ARBA"/>
</dbReference>
<dbReference type="InterPro" id="IPR005123">
    <property type="entry name" value="Oxoglu/Fe-dep_dioxygenase_dom"/>
</dbReference>
<dbReference type="InterPro" id="IPR027443">
    <property type="entry name" value="IPNS-like_sf"/>
</dbReference>
<dbReference type="AlphaFoldDB" id="A0A2G9I0I9"/>
<dbReference type="SUPFAM" id="SSF51197">
    <property type="entry name" value="Clavaminate synthase-like"/>
    <property type="match status" value="1"/>
</dbReference>
<proteinExistence type="inferred from homology"/>
<evidence type="ECO:0000256" key="4">
    <source>
        <dbReference type="ARBA" id="ARBA00023002"/>
    </source>
</evidence>
<keyword evidence="3" id="KW-0847">Vitamin C</keyword>
<dbReference type="STRING" id="429701.A0A2G9I0I9"/>
<dbReference type="Pfam" id="PF14226">
    <property type="entry name" value="DIOX_N"/>
    <property type="match status" value="1"/>
</dbReference>
<gene>
    <name evidence="8" type="ORF">CDL12_04181</name>
</gene>
<evidence type="ECO:0000256" key="3">
    <source>
        <dbReference type="ARBA" id="ARBA00022896"/>
    </source>
</evidence>
<reference evidence="9" key="1">
    <citation type="journal article" date="2018" name="Gigascience">
        <title>Genome assembly of the Pink Ipe (Handroanthus impetiginosus, Bignoniaceae), a highly valued, ecologically keystone Neotropical timber forest tree.</title>
        <authorList>
            <person name="Silva-Junior O.B."/>
            <person name="Grattapaglia D."/>
            <person name="Novaes E."/>
            <person name="Collevatti R.G."/>
        </authorList>
    </citation>
    <scope>NUCLEOTIDE SEQUENCE [LARGE SCALE GENOMIC DNA]</scope>
    <source>
        <strain evidence="9">cv. UFG-1</strain>
    </source>
</reference>
<dbReference type="GO" id="GO:0046872">
    <property type="term" value="F:metal ion binding"/>
    <property type="evidence" value="ECO:0007669"/>
    <property type="project" value="UniProtKB-KW"/>
</dbReference>
<dbReference type="PANTHER" id="PTHR10209:SF714">
    <property type="entry name" value="1-AMINOCYCLOPROPANE-1-CARBOXYLATE OXIDASE HOMOLOG 11-RELATED"/>
    <property type="match status" value="1"/>
</dbReference>
<dbReference type="Proteomes" id="UP000231279">
    <property type="component" value="Unassembled WGS sequence"/>
</dbReference>
<accession>A0A2G9I0I9</accession>
<dbReference type="FunFam" id="2.60.120.330:FF:000005">
    <property type="entry name" value="1-aminocyclopropane-1-carboxylate oxidase homolog 1"/>
    <property type="match status" value="1"/>
</dbReference>
<dbReference type="OrthoDB" id="288590at2759"/>
<keyword evidence="2 6" id="KW-0479">Metal-binding</keyword>
<dbReference type="EC" id="1.14.11.20" evidence="8"/>
<dbReference type="GO" id="GO:0009805">
    <property type="term" value="P:coumarin biosynthetic process"/>
    <property type="evidence" value="ECO:0007669"/>
    <property type="project" value="UniProtKB-ARBA"/>
</dbReference>
<dbReference type="PANTHER" id="PTHR10209">
    <property type="entry name" value="OXIDOREDUCTASE, 2OG-FE II OXYGENASE FAMILY PROTEIN"/>
    <property type="match status" value="1"/>
</dbReference>
<evidence type="ECO:0000313" key="9">
    <source>
        <dbReference type="Proteomes" id="UP000231279"/>
    </source>
</evidence>
<keyword evidence="4 6" id="KW-0560">Oxidoreductase</keyword>
<dbReference type="EMBL" id="NKXS01000627">
    <property type="protein sequence ID" value="PIN23100.1"/>
    <property type="molecule type" value="Genomic_DNA"/>
</dbReference>
<feature type="domain" description="Fe2OG dioxygenase" evidence="7">
    <location>
        <begin position="213"/>
        <end position="312"/>
    </location>
</feature>
<evidence type="ECO:0000259" key="7">
    <source>
        <dbReference type="PROSITE" id="PS51471"/>
    </source>
</evidence>
<dbReference type="InterPro" id="IPR044861">
    <property type="entry name" value="IPNS-like_FE2OG_OXY"/>
</dbReference>
<dbReference type="InterPro" id="IPR026992">
    <property type="entry name" value="DIOX_N"/>
</dbReference>
<dbReference type="Gene3D" id="2.60.120.330">
    <property type="entry name" value="B-lactam Antibiotic, Isopenicillin N Synthase, Chain"/>
    <property type="match status" value="1"/>
</dbReference>
<dbReference type="Pfam" id="PF03171">
    <property type="entry name" value="2OG-FeII_Oxy"/>
    <property type="match status" value="1"/>
</dbReference>
<sequence length="369" mass="42287">MGTDYYDYEWEKEMDDFEKTKAGVKGLVDSGIKKVPRFFINTSEKLPSRDYSKDGLKIEIPVIDFQGIEGGGSRRMEIIDEIRRASETWGFFQMVNHGVPMSVLDAILESTRRFHEQPTEAKMELYSSDSRRNVRFYTLYGHLSKPDVANWRDAFSCRFMDDAVDPEVIPPVCRDEIIKYMKHMINMRNVLSELLSEALGLSPDFLEQIQCMKGEYLSCLYYPPCPEPDLTFGTVKHNDPTILTILVQDSSGGLQVHHDNNWVDVHPIPGALLANIGDLLQLITNDKFKSVEHRVLARSTGTRVSVACFFYPSTQQMIKAYGPIKELLSEDNPALYREVNYIEFVSHYQKNVRESHSGLSNFKAMKKGR</sequence>